<dbReference type="AlphaFoldDB" id="A0A1L3J409"/>
<dbReference type="PANTHER" id="PTHR11530">
    <property type="entry name" value="D-AMINO ACID OXIDASE"/>
    <property type="match status" value="1"/>
</dbReference>
<protein>
    <recommendedName>
        <fullName evidence="7">D-amino-acid oxidase</fullName>
        <ecNumber evidence="6">1.4.3.3</ecNumber>
    </recommendedName>
</protein>
<dbReference type="EC" id="1.4.3.3" evidence="6"/>
<evidence type="ECO:0000256" key="2">
    <source>
        <dbReference type="ARBA" id="ARBA00006730"/>
    </source>
</evidence>
<sequence>MKSVTVIGCGIIGLTTAIKLQEKGFKVTIIAKEPFNRTLSSKVGAIWFPFEIHPKEKANKWSALTFKEYQLDEKEGNGVSFIPFITAYNNESNTDWTHQLPKGSVRKALSKELPKGIEKAHISIVPLAEPHSYLPYLYNRFINKGGVFKNQKITSLQEASTLNTLIVNSTGLGAKELCNDEDLQPMRGQILRCRKMDIPSCADSTKKGALSYVINRSNDCVIGGTDYEMDWNTNVEISDTKLIIKRLLQGGLSQESPEIIEEIVGLRPKRSCVRFEFDEDFPNVFHNYGHGGAGFTVAWGCAIELAEKFDLKSSKA</sequence>
<evidence type="ECO:0000256" key="4">
    <source>
        <dbReference type="ARBA" id="ARBA00022827"/>
    </source>
</evidence>
<dbReference type="STRING" id="1913577.LPB144_05280"/>
<dbReference type="InterPro" id="IPR006076">
    <property type="entry name" value="FAD-dep_OxRdtase"/>
</dbReference>
<dbReference type="Proteomes" id="UP000182510">
    <property type="component" value="Chromosome"/>
</dbReference>
<dbReference type="GO" id="GO:0071949">
    <property type="term" value="F:FAD binding"/>
    <property type="evidence" value="ECO:0007669"/>
    <property type="project" value="InterPro"/>
</dbReference>
<proteinExistence type="inferred from homology"/>
<name>A0A1L3J409_9FLAO</name>
<dbReference type="KEGG" id="grl:LPB144_05280"/>
<accession>A0A1L3J409</accession>
<organism evidence="10 11">
    <name type="scientific">Christiangramia salexigens</name>
    <dbReference type="NCBI Taxonomy" id="1913577"/>
    <lineage>
        <taxon>Bacteria</taxon>
        <taxon>Pseudomonadati</taxon>
        <taxon>Bacteroidota</taxon>
        <taxon>Flavobacteriia</taxon>
        <taxon>Flavobacteriales</taxon>
        <taxon>Flavobacteriaceae</taxon>
        <taxon>Christiangramia</taxon>
    </lineage>
</organism>
<evidence type="ECO:0000256" key="7">
    <source>
        <dbReference type="ARBA" id="ARBA00039751"/>
    </source>
</evidence>
<dbReference type="GO" id="GO:0005737">
    <property type="term" value="C:cytoplasm"/>
    <property type="evidence" value="ECO:0007669"/>
    <property type="project" value="TreeGrafter"/>
</dbReference>
<reference evidence="10 11" key="1">
    <citation type="submission" date="2016-11" db="EMBL/GenBank/DDBJ databases">
        <title>Gramella sp. LPB0144 isolated from marine environment.</title>
        <authorList>
            <person name="Kim E."/>
            <person name="Yi H."/>
        </authorList>
    </citation>
    <scope>NUCLEOTIDE SEQUENCE [LARGE SCALE GENOMIC DNA]</scope>
    <source>
        <strain evidence="10 11">LPB0144</strain>
    </source>
</reference>
<dbReference type="InterPro" id="IPR023209">
    <property type="entry name" value="DAO"/>
</dbReference>
<comment type="similarity">
    <text evidence="2">Belongs to the DAMOX/DASOX family.</text>
</comment>
<comment type="catalytic activity">
    <reaction evidence="8">
        <text>a D-alpha-amino acid + O2 + H2O = a 2-oxocarboxylate + H2O2 + NH4(+)</text>
        <dbReference type="Rhea" id="RHEA:21816"/>
        <dbReference type="ChEBI" id="CHEBI:15377"/>
        <dbReference type="ChEBI" id="CHEBI:15379"/>
        <dbReference type="ChEBI" id="CHEBI:16240"/>
        <dbReference type="ChEBI" id="CHEBI:28938"/>
        <dbReference type="ChEBI" id="CHEBI:35179"/>
        <dbReference type="ChEBI" id="CHEBI:59871"/>
        <dbReference type="EC" id="1.4.3.3"/>
    </reaction>
    <physiologicalReaction direction="left-to-right" evidence="8">
        <dbReference type="Rhea" id="RHEA:21817"/>
    </physiologicalReaction>
</comment>
<evidence type="ECO:0000256" key="8">
    <source>
        <dbReference type="ARBA" id="ARBA00049547"/>
    </source>
</evidence>
<dbReference type="Gene3D" id="3.40.50.720">
    <property type="entry name" value="NAD(P)-binding Rossmann-like Domain"/>
    <property type="match status" value="1"/>
</dbReference>
<evidence type="ECO:0000256" key="6">
    <source>
        <dbReference type="ARBA" id="ARBA00039101"/>
    </source>
</evidence>
<evidence type="ECO:0000256" key="1">
    <source>
        <dbReference type="ARBA" id="ARBA00001974"/>
    </source>
</evidence>
<dbReference type="Gene3D" id="3.30.9.10">
    <property type="entry name" value="D-Amino Acid Oxidase, subunit A, domain 2"/>
    <property type="match status" value="1"/>
</dbReference>
<keyword evidence="5" id="KW-0560">Oxidoreductase</keyword>
<dbReference type="SUPFAM" id="SSF54373">
    <property type="entry name" value="FAD-linked reductases, C-terminal domain"/>
    <property type="match status" value="1"/>
</dbReference>
<feature type="domain" description="FAD dependent oxidoreductase" evidence="9">
    <location>
        <begin position="4"/>
        <end position="307"/>
    </location>
</feature>
<evidence type="ECO:0000313" key="11">
    <source>
        <dbReference type="Proteomes" id="UP000182510"/>
    </source>
</evidence>
<dbReference type="GO" id="GO:0019478">
    <property type="term" value="P:D-amino acid catabolic process"/>
    <property type="evidence" value="ECO:0007669"/>
    <property type="project" value="TreeGrafter"/>
</dbReference>
<dbReference type="Pfam" id="PF01266">
    <property type="entry name" value="DAO"/>
    <property type="match status" value="1"/>
</dbReference>
<keyword evidence="11" id="KW-1185">Reference proteome</keyword>
<dbReference type="GO" id="GO:0003884">
    <property type="term" value="F:D-amino-acid oxidase activity"/>
    <property type="evidence" value="ECO:0007669"/>
    <property type="project" value="UniProtKB-EC"/>
</dbReference>
<dbReference type="EMBL" id="CP018153">
    <property type="protein sequence ID" value="APG59861.1"/>
    <property type="molecule type" value="Genomic_DNA"/>
</dbReference>
<evidence type="ECO:0000313" key="10">
    <source>
        <dbReference type="EMBL" id="APG59861.1"/>
    </source>
</evidence>
<dbReference type="PANTHER" id="PTHR11530:SF11">
    <property type="entry name" value="D-ASPARTATE OXIDASE"/>
    <property type="match status" value="1"/>
</dbReference>
<evidence type="ECO:0000256" key="3">
    <source>
        <dbReference type="ARBA" id="ARBA00022630"/>
    </source>
</evidence>
<evidence type="ECO:0000256" key="5">
    <source>
        <dbReference type="ARBA" id="ARBA00023002"/>
    </source>
</evidence>
<dbReference type="SUPFAM" id="SSF51971">
    <property type="entry name" value="Nucleotide-binding domain"/>
    <property type="match status" value="1"/>
</dbReference>
<keyword evidence="4" id="KW-0274">FAD</keyword>
<comment type="cofactor">
    <cofactor evidence="1">
        <name>FAD</name>
        <dbReference type="ChEBI" id="CHEBI:57692"/>
    </cofactor>
</comment>
<dbReference type="RefSeq" id="WP_072552511.1">
    <property type="nucleotide sequence ID" value="NZ_CP018153.1"/>
</dbReference>
<keyword evidence="3" id="KW-0285">Flavoprotein</keyword>
<dbReference type="OrthoDB" id="246701at2"/>
<evidence type="ECO:0000259" key="9">
    <source>
        <dbReference type="Pfam" id="PF01266"/>
    </source>
</evidence>
<gene>
    <name evidence="10" type="ORF">LPB144_05280</name>
</gene>